<dbReference type="Proteomes" id="UP000324222">
    <property type="component" value="Unassembled WGS sequence"/>
</dbReference>
<name>A0A5B7ESL3_PORTR</name>
<evidence type="ECO:0000313" key="1">
    <source>
        <dbReference type="EMBL" id="MPC36119.1"/>
    </source>
</evidence>
<organism evidence="1 2">
    <name type="scientific">Portunus trituberculatus</name>
    <name type="common">Swimming crab</name>
    <name type="synonym">Neptunus trituberculatus</name>
    <dbReference type="NCBI Taxonomy" id="210409"/>
    <lineage>
        <taxon>Eukaryota</taxon>
        <taxon>Metazoa</taxon>
        <taxon>Ecdysozoa</taxon>
        <taxon>Arthropoda</taxon>
        <taxon>Crustacea</taxon>
        <taxon>Multicrustacea</taxon>
        <taxon>Malacostraca</taxon>
        <taxon>Eumalacostraca</taxon>
        <taxon>Eucarida</taxon>
        <taxon>Decapoda</taxon>
        <taxon>Pleocyemata</taxon>
        <taxon>Brachyura</taxon>
        <taxon>Eubrachyura</taxon>
        <taxon>Portunoidea</taxon>
        <taxon>Portunidae</taxon>
        <taxon>Portuninae</taxon>
        <taxon>Portunus</taxon>
    </lineage>
</organism>
<proteinExistence type="predicted"/>
<keyword evidence="2" id="KW-1185">Reference proteome</keyword>
<protein>
    <submittedName>
        <fullName evidence="1">Uncharacterized protein</fullName>
    </submittedName>
</protein>
<comment type="caution">
    <text evidence="1">The sequence shown here is derived from an EMBL/GenBank/DDBJ whole genome shotgun (WGS) entry which is preliminary data.</text>
</comment>
<accession>A0A5B7ESL3</accession>
<evidence type="ECO:0000313" key="2">
    <source>
        <dbReference type="Proteomes" id="UP000324222"/>
    </source>
</evidence>
<reference evidence="1 2" key="1">
    <citation type="submission" date="2019-05" db="EMBL/GenBank/DDBJ databases">
        <title>Another draft genome of Portunus trituberculatus and its Hox gene families provides insights of decapod evolution.</title>
        <authorList>
            <person name="Jeong J.-H."/>
            <person name="Song I."/>
            <person name="Kim S."/>
            <person name="Choi T."/>
            <person name="Kim D."/>
            <person name="Ryu S."/>
            <person name="Kim W."/>
        </authorList>
    </citation>
    <scope>NUCLEOTIDE SEQUENCE [LARGE SCALE GENOMIC DNA]</scope>
    <source>
        <tissue evidence="1">Muscle</tissue>
    </source>
</reference>
<sequence>MSYTCLTLSYKVKLIFERQEIVLLRAGAGGGFARDGQSGMEAGGAMAKRGLHA</sequence>
<dbReference type="EMBL" id="VSRR010003429">
    <property type="protein sequence ID" value="MPC36119.1"/>
    <property type="molecule type" value="Genomic_DNA"/>
</dbReference>
<dbReference type="AlphaFoldDB" id="A0A5B7ESL3"/>
<gene>
    <name evidence="1" type="ORF">E2C01_029567</name>
</gene>